<evidence type="ECO:0000313" key="1">
    <source>
        <dbReference type="EMBL" id="PWA88654.1"/>
    </source>
</evidence>
<reference evidence="1 2" key="1">
    <citation type="journal article" date="2018" name="Mol. Plant">
        <title>The genome of Artemisia annua provides insight into the evolution of Asteraceae family and artemisinin biosynthesis.</title>
        <authorList>
            <person name="Shen Q."/>
            <person name="Zhang L."/>
            <person name="Liao Z."/>
            <person name="Wang S."/>
            <person name="Yan T."/>
            <person name="Shi P."/>
            <person name="Liu M."/>
            <person name="Fu X."/>
            <person name="Pan Q."/>
            <person name="Wang Y."/>
            <person name="Lv Z."/>
            <person name="Lu X."/>
            <person name="Zhang F."/>
            <person name="Jiang W."/>
            <person name="Ma Y."/>
            <person name="Chen M."/>
            <person name="Hao X."/>
            <person name="Li L."/>
            <person name="Tang Y."/>
            <person name="Lv G."/>
            <person name="Zhou Y."/>
            <person name="Sun X."/>
            <person name="Brodelius P.E."/>
            <person name="Rose J.K.C."/>
            <person name="Tang K."/>
        </authorList>
    </citation>
    <scope>NUCLEOTIDE SEQUENCE [LARGE SCALE GENOMIC DNA]</scope>
    <source>
        <strain evidence="2">cv. Huhao1</strain>
        <tissue evidence="1">Leaf</tissue>
    </source>
</reference>
<dbReference type="AlphaFoldDB" id="A0A2U1PSD4"/>
<keyword evidence="2" id="KW-1185">Reference proteome</keyword>
<keyword evidence="1" id="KW-0695">RNA-directed DNA polymerase</keyword>
<name>A0A2U1PSD4_ARTAN</name>
<protein>
    <submittedName>
        <fullName evidence="1">RNA-directed DNA polymerase, eukaryota, Reverse transcriptase zinc-binding domain protein</fullName>
    </submittedName>
</protein>
<accession>A0A2U1PSD4</accession>
<gene>
    <name evidence="1" type="ORF">CTI12_AA078700</name>
</gene>
<keyword evidence="1" id="KW-0548">Nucleotidyltransferase</keyword>
<proteinExistence type="predicted"/>
<organism evidence="1 2">
    <name type="scientific">Artemisia annua</name>
    <name type="common">Sweet wormwood</name>
    <dbReference type="NCBI Taxonomy" id="35608"/>
    <lineage>
        <taxon>Eukaryota</taxon>
        <taxon>Viridiplantae</taxon>
        <taxon>Streptophyta</taxon>
        <taxon>Embryophyta</taxon>
        <taxon>Tracheophyta</taxon>
        <taxon>Spermatophyta</taxon>
        <taxon>Magnoliopsida</taxon>
        <taxon>eudicotyledons</taxon>
        <taxon>Gunneridae</taxon>
        <taxon>Pentapetalae</taxon>
        <taxon>asterids</taxon>
        <taxon>campanulids</taxon>
        <taxon>Asterales</taxon>
        <taxon>Asteraceae</taxon>
        <taxon>Asteroideae</taxon>
        <taxon>Anthemideae</taxon>
        <taxon>Artemisiinae</taxon>
        <taxon>Artemisia</taxon>
    </lineage>
</organism>
<dbReference type="EMBL" id="PKPP01000793">
    <property type="protein sequence ID" value="PWA88654.1"/>
    <property type="molecule type" value="Genomic_DNA"/>
</dbReference>
<keyword evidence="1" id="KW-0808">Transferase</keyword>
<sequence>MIDSYSDNTDSLSESNDPLSRDIEMFTLEFGGEVQQLADEYELRIGKKGYMLDDIWDKCSEVSNKAPEWWYEDGLEKEEEKDSTLKGIPYYPPWVKVDTFEVKRYSFGESGNFICVDEMESMELAIGMINGTRFKGKIQREMDAAERLKINIGKSNLYGIGVSMEDVSNMARALGCAPRSLPFSYLGVTMGANVARRNKWDIVGEANIDQVSSRELGYLSNGFIQGAEWCAIEYGTNEVSVF</sequence>
<dbReference type="GO" id="GO:0003964">
    <property type="term" value="F:RNA-directed DNA polymerase activity"/>
    <property type="evidence" value="ECO:0007669"/>
    <property type="project" value="UniProtKB-KW"/>
</dbReference>
<dbReference type="Proteomes" id="UP000245207">
    <property type="component" value="Unassembled WGS sequence"/>
</dbReference>
<comment type="caution">
    <text evidence="1">The sequence shown here is derived from an EMBL/GenBank/DDBJ whole genome shotgun (WGS) entry which is preliminary data.</text>
</comment>
<evidence type="ECO:0000313" key="2">
    <source>
        <dbReference type="Proteomes" id="UP000245207"/>
    </source>
</evidence>